<dbReference type="GO" id="GO:0071897">
    <property type="term" value="P:DNA biosynthetic process"/>
    <property type="evidence" value="ECO:0007669"/>
    <property type="project" value="UniProtKB-ARBA"/>
</dbReference>
<name>A0A6J2YTR9_SITOR</name>
<dbReference type="Proteomes" id="UP000504635">
    <property type="component" value="Unplaced"/>
</dbReference>
<dbReference type="InParanoid" id="A0A6J2YTR9"/>
<gene>
    <name evidence="3" type="primary">LOC115890564</name>
</gene>
<dbReference type="InterPro" id="IPR043502">
    <property type="entry name" value="DNA/RNA_pol_sf"/>
</dbReference>
<dbReference type="InterPro" id="IPR000477">
    <property type="entry name" value="RT_dom"/>
</dbReference>
<dbReference type="PANTHER" id="PTHR47027:SF20">
    <property type="entry name" value="REVERSE TRANSCRIPTASE-LIKE PROTEIN WITH RNA-DIRECTED DNA POLYMERASE DOMAIN"/>
    <property type="match status" value="1"/>
</dbReference>
<evidence type="ECO:0000313" key="3">
    <source>
        <dbReference type="RefSeq" id="XP_030766694.1"/>
    </source>
</evidence>
<protein>
    <submittedName>
        <fullName evidence="3">Uncharacterized protein LOC115890564</fullName>
    </submittedName>
</protein>
<evidence type="ECO:0000259" key="1">
    <source>
        <dbReference type="PROSITE" id="PS50878"/>
    </source>
</evidence>
<dbReference type="PROSITE" id="PS50878">
    <property type="entry name" value="RT_POL"/>
    <property type="match status" value="1"/>
</dbReference>
<dbReference type="AlphaFoldDB" id="A0A6J2YTR9"/>
<proteinExistence type="predicted"/>
<dbReference type="GeneID" id="115890564"/>
<dbReference type="CDD" id="cd01650">
    <property type="entry name" value="RT_nLTR_like"/>
    <property type="match status" value="1"/>
</dbReference>
<feature type="domain" description="Reverse transcriptase" evidence="1">
    <location>
        <begin position="91"/>
        <end position="332"/>
    </location>
</feature>
<dbReference type="KEGG" id="soy:115890564"/>
<dbReference type="RefSeq" id="XP_030766694.1">
    <property type="nucleotide sequence ID" value="XM_030910834.1"/>
</dbReference>
<keyword evidence="2" id="KW-1185">Reference proteome</keyword>
<organism evidence="2 3">
    <name type="scientific">Sitophilus oryzae</name>
    <name type="common">Rice weevil</name>
    <name type="synonym">Curculio oryzae</name>
    <dbReference type="NCBI Taxonomy" id="7048"/>
    <lineage>
        <taxon>Eukaryota</taxon>
        <taxon>Metazoa</taxon>
        <taxon>Ecdysozoa</taxon>
        <taxon>Arthropoda</taxon>
        <taxon>Hexapoda</taxon>
        <taxon>Insecta</taxon>
        <taxon>Pterygota</taxon>
        <taxon>Neoptera</taxon>
        <taxon>Endopterygota</taxon>
        <taxon>Coleoptera</taxon>
        <taxon>Polyphaga</taxon>
        <taxon>Cucujiformia</taxon>
        <taxon>Curculionidae</taxon>
        <taxon>Dryophthorinae</taxon>
        <taxon>Sitophilus</taxon>
    </lineage>
</organism>
<reference evidence="3" key="1">
    <citation type="submission" date="2025-08" db="UniProtKB">
        <authorList>
            <consortium name="RefSeq"/>
        </authorList>
    </citation>
    <scope>IDENTIFICATION</scope>
    <source>
        <tissue evidence="3">Gonads</tissue>
    </source>
</reference>
<accession>A0A6J2YTR9</accession>
<dbReference type="SUPFAM" id="SSF56672">
    <property type="entry name" value="DNA/RNA polymerases"/>
    <property type="match status" value="1"/>
</dbReference>
<dbReference type="Pfam" id="PF00078">
    <property type="entry name" value="RVT_1"/>
    <property type="match status" value="1"/>
</dbReference>
<dbReference type="PANTHER" id="PTHR47027">
    <property type="entry name" value="REVERSE TRANSCRIPTASE DOMAIN-CONTAINING PROTEIN"/>
    <property type="match status" value="1"/>
</dbReference>
<dbReference type="OrthoDB" id="425681at2759"/>
<sequence>MEDRNLEEEDVLDRNRWRLGVGMRQQRPQFLQNNEAVTITEARTDISIEEVKQALVSMKNGRAPGPGGIMAEMQKYGGECLITEITKLMQMCVDRNKIPNEWKLAYITSIYKKGNRKDPNNYRGLSVNCTFSRLFTRIIRNKLEISTYNKISEEQSGFTAGRSCIDNLFTIQQLIEKRNSREEDTHLAFVDLQKAYDSIPRVKLWYILEQLDVDECLINLIKVLYNNNTAHVKSVVLRDWKKRCGGMGVPVGDDCLVTLNFADDQVVIAQDAYALEFMMSRLNSAYTEWGFTVNIDKTEYLVTNSDDKFDIFITDNAKLRQVEWFKYLGARITRKGLDKTEVSARIEQERMIIGALNGIWWDKNIRPNTKVHIGRALVESVVTYGCEVWTLKAEQKRALNALEVDYLRRSAGVSKPDRVRNVEIRSKMDATQTIVDRVEQRGLKWFGHLLRMEHQRWPYRIYSWSPPGKRKRGRPRRSWNDAP</sequence>
<evidence type="ECO:0000313" key="2">
    <source>
        <dbReference type="Proteomes" id="UP000504635"/>
    </source>
</evidence>